<dbReference type="EMBL" id="MNCJ02000322">
    <property type="protein sequence ID" value="KAF5798408.1"/>
    <property type="molecule type" value="Genomic_DNA"/>
</dbReference>
<gene>
    <name evidence="12" type="ORF">HannXRQ_Chr13g0423131</name>
    <name evidence="11" type="ORF">HanXRQr2_Chr07g0292551</name>
</gene>
<feature type="signal peptide" evidence="9">
    <location>
        <begin position="1"/>
        <end position="31"/>
    </location>
</feature>
<evidence type="ECO:0000256" key="7">
    <source>
        <dbReference type="ARBA" id="ARBA00024184"/>
    </source>
</evidence>
<accession>A0A251SXQ3</accession>
<comment type="subcellular location">
    <subcellularLocation>
        <location evidence="7">Cell junction</location>
        <location evidence="7">Plasmodesma</location>
    </subcellularLocation>
    <subcellularLocation>
        <location evidence="1">Cell membrane</location>
        <topology evidence="1">Single-pass type I membrane protein</topology>
    </subcellularLocation>
</comment>
<feature type="chain" id="PRO_5041061035" evidence="9">
    <location>
        <begin position="32"/>
        <end position="190"/>
    </location>
</feature>
<evidence type="ECO:0000256" key="3">
    <source>
        <dbReference type="ARBA" id="ARBA00022729"/>
    </source>
</evidence>
<name>A0A251SXQ3_HELAN</name>
<protein>
    <submittedName>
        <fullName evidence="11 12">Gnk2-like domain-containing protein</fullName>
    </submittedName>
</protein>
<dbReference type="PANTHER" id="PTHR32080:SF67">
    <property type="entry name" value="GNK2-LIKE DOMAIN-CONTAINING PROTEIN"/>
    <property type="match status" value="1"/>
</dbReference>
<sequence>MKQLEKSWFSWRLTGLTVLVMFIAMVEPVTSQASDRNSTLMRYFCSLFDSRNSNYFLSNLNTTLSSLHQQLTVNRVNYAVGRTLLNGESVWGLASCRGYVSNADCVACYNYAVSQLRVCGLSNGGQAFYTDCDVRTLGTYGACTGRSRSLWCVDRGCFDKLTTLERFTYIGFSLLRFRNLNYVLLEHQSY</sequence>
<keyword evidence="2" id="KW-0945">Host-virus interaction</keyword>
<reference evidence="11 13" key="1">
    <citation type="journal article" date="2017" name="Nature">
        <title>The sunflower genome provides insights into oil metabolism, flowering and Asterid evolution.</title>
        <authorList>
            <person name="Badouin H."/>
            <person name="Gouzy J."/>
            <person name="Grassa C.J."/>
            <person name="Murat F."/>
            <person name="Staton S.E."/>
            <person name="Cottret L."/>
            <person name="Lelandais-Briere C."/>
            <person name="Owens G.L."/>
            <person name="Carrere S."/>
            <person name="Mayjonade B."/>
            <person name="Legrand L."/>
            <person name="Gill N."/>
            <person name="Kane N.C."/>
            <person name="Bowers J.E."/>
            <person name="Hubner S."/>
            <person name="Bellec A."/>
            <person name="Berard A."/>
            <person name="Berges H."/>
            <person name="Blanchet N."/>
            <person name="Boniface M.C."/>
            <person name="Brunel D."/>
            <person name="Catrice O."/>
            <person name="Chaidir N."/>
            <person name="Claudel C."/>
            <person name="Donnadieu C."/>
            <person name="Faraut T."/>
            <person name="Fievet G."/>
            <person name="Helmstetter N."/>
            <person name="King M."/>
            <person name="Knapp S.J."/>
            <person name="Lai Z."/>
            <person name="Le Paslier M.C."/>
            <person name="Lippi Y."/>
            <person name="Lorenzon L."/>
            <person name="Mandel J.R."/>
            <person name="Marage G."/>
            <person name="Marchand G."/>
            <person name="Marquand E."/>
            <person name="Bret-Mestries E."/>
            <person name="Morien E."/>
            <person name="Nambeesan S."/>
            <person name="Nguyen T."/>
            <person name="Pegot-Espagnet P."/>
            <person name="Pouilly N."/>
            <person name="Raftis F."/>
            <person name="Sallet E."/>
            <person name="Schiex T."/>
            <person name="Thomas J."/>
            <person name="Vandecasteele C."/>
            <person name="Vares D."/>
            <person name="Vear F."/>
            <person name="Vautrin S."/>
            <person name="Crespi M."/>
            <person name="Mangin B."/>
            <person name="Burke J.M."/>
            <person name="Salse J."/>
            <person name="Munos S."/>
            <person name="Vincourt P."/>
            <person name="Rieseberg L.H."/>
            <person name="Langlade N.B."/>
        </authorList>
    </citation>
    <scope>NUCLEOTIDE SEQUENCE [LARGE SCALE GENOMIC DNA]</scope>
    <source>
        <strain evidence="13">cv. SF193</strain>
        <tissue evidence="11">Leaves</tissue>
    </source>
</reference>
<evidence type="ECO:0000313" key="13">
    <source>
        <dbReference type="Proteomes" id="UP000215914"/>
    </source>
</evidence>
<evidence type="ECO:0000256" key="2">
    <source>
        <dbReference type="ARBA" id="ARBA00022581"/>
    </source>
</evidence>
<evidence type="ECO:0000256" key="6">
    <source>
        <dbReference type="ARBA" id="ARBA00023157"/>
    </source>
</evidence>
<evidence type="ECO:0000256" key="8">
    <source>
        <dbReference type="ARBA" id="ARBA00038393"/>
    </source>
</evidence>
<evidence type="ECO:0000256" key="9">
    <source>
        <dbReference type="SAM" id="SignalP"/>
    </source>
</evidence>
<reference evidence="12" key="2">
    <citation type="submission" date="2017-02" db="EMBL/GenBank/DDBJ databases">
        <title>Sunflower complete genome.</title>
        <authorList>
            <person name="Langlade N."/>
            <person name="Munos S."/>
        </authorList>
    </citation>
    <scope>NUCLEOTIDE SEQUENCE [LARGE SCALE GENOMIC DNA]</scope>
    <source>
        <tissue evidence="12">Leaves</tissue>
    </source>
</reference>
<dbReference type="Pfam" id="PF01657">
    <property type="entry name" value="Stress-antifung"/>
    <property type="match status" value="1"/>
</dbReference>
<dbReference type="CDD" id="cd23509">
    <property type="entry name" value="Gnk2-like"/>
    <property type="match status" value="1"/>
</dbReference>
<feature type="domain" description="Gnk2-homologous" evidence="10">
    <location>
        <begin position="38"/>
        <end position="141"/>
    </location>
</feature>
<dbReference type="InterPro" id="IPR051378">
    <property type="entry name" value="Cell2Cell_Antifungal"/>
</dbReference>
<dbReference type="Proteomes" id="UP000215914">
    <property type="component" value="Chromosome 13"/>
</dbReference>
<dbReference type="EMBL" id="CM007902">
    <property type="protein sequence ID" value="OTG03353.1"/>
    <property type="molecule type" value="Genomic_DNA"/>
</dbReference>
<keyword evidence="4" id="KW-0677">Repeat</keyword>
<dbReference type="PANTHER" id="PTHR32080">
    <property type="entry name" value="ANTIFUNGAL PROTEIN GINKBILOBIN-2-LIKE"/>
    <property type="match status" value="1"/>
</dbReference>
<dbReference type="GO" id="GO:0005886">
    <property type="term" value="C:plasma membrane"/>
    <property type="evidence" value="ECO:0007669"/>
    <property type="project" value="UniProtKB-SubCell"/>
</dbReference>
<keyword evidence="5" id="KW-0965">Cell junction</keyword>
<dbReference type="Gene3D" id="3.30.430.20">
    <property type="entry name" value="Gnk2 domain, C-X8-C-X2-C motif"/>
    <property type="match status" value="1"/>
</dbReference>
<dbReference type="Gramene" id="mRNA:HanXRQr2_Chr07g0292551">
    <property type="protein sequence ID" value="mRNA:HanXRQr2_Chr07g0292551"/>
    <property type="gene ID" value="HanXRQr2_Chr07g0292551"/>
</dbReference>
<reference evidence="11" key="3">
    <citation type="submission" date="2020-06" db="EMBL/GenBank/DDBJ databases">
        <title>Helianthus annuus Genome sequencing and assembly Release 2.</title>
        <authorList>
            <person name="Gouzy J."/>
            <person name="Langlade N."/>
            <person name="Munos S."/>
        </authorList>
    </citation>
    <scope>NUCLEOTIDE SEQUENCE</scope>
    <source>
        <tissue evidence="11">Leaves</tissue>
    </source>
</reference>
<keyword evidence="13" id="KW-1185">Reference proteome</keyword>
<keyword evidence="3 9" id="KW-0732">Signal</keyword>
<evidence type="ECO:0000256" key="5">
    <source>
        <dbReference type="ARBA" id="ARBA00022949"/>
    </source>
</evidence>
<dbReference type="InParanoid" id="A0A251SXQ3"/>
<evidence type="ECO:0000259" key="10">
    <source>
        <dbReference type="PROSITE" id="PS51473"/>
    </source>
</evidence>
<keyword evidence="6" id="KW-1015">Disulfide bond</keyword>
<proteinExistence type="inferred from homology"/>
<dbReference type="PROSITE" id="PS51473">
    <property type="entry name" value="GNK2"/>
    <property type="match status" value="1"/>
</dbReference>
<evidence type="ECO:0000256" key="1">
    <source>
        <dbReference type="ARBA" id="ARBA00004251"/>
    </source>
</evidence>
<dbReference type="InterPro" id="IPR002902">
    <property type="entry name" value="GNK2"/>
</dbReference>
<dbReference type="AlphaFoldDB" id="A0A251SXQ3"/>
<evidence type="ECO:0000313" key="11">
    <source>
        <dbReference type="EMBL" id="KAF5798408.1"/>
    </source>
</evidence>
<organism evidence="12 13">
    <name type="scientific">Helianthus annuus</name>
    <name type="common">Common sunflower</name>
    <dbReference type="NCBI Taxonomy" id="4232"/>
    <lineage>
        <taxon>Eukaryota</taxon>
        <taxon>Viridiplantae</taxon>
        <taxon>Streptophyta</taxon>
        <taxon>Embryophyta</taxon>
        <taxon>Tracheophyta</taxon>
        <taxon>Spermatophyta</taxon>
        <taxon>Magnoliopsida</taxon>
        <taxon>eudicotyledons</taxon>
        <taxon>Gunneridae</taxon>
        <taxon>Pentapetalae</taxon>
        <taxon>asterids</taxon>
        <taxon>campanulids</taxon>
        <taxon>Asterales</taxon>
        <taxon>Asteraceae</taxon>
        <taxon>Asteroideae</taxon>
        <taxon>Heliantheae alliance</taxon>
        <taxon>Heliantheae</taxon>
        <taxon>Helianthus</taxon>
    </lineage>
</organism>
<dbReference type="InterPro" id="IPR038408">
    <property type="entry name" value="GNK2_sf"/>
</dbReference>
<dbReference type="GO" id="GO:0009506">
    <property type="term" value="C:plasmodesma"/>
    <property type="evidence" value="ECO:0000318"/>
    <property type="project" value="GO_Central"/>
</dbReference>
<evidence type="ECO:0000313" key="12">
    <source>
        <dbReference type="EMBL" id="OTG03353.1"/>
    </source>
</evidence>
<evidence type="ECO:0000256" key="4">
    <source>
        <dbReference type="ARBA" id="ARBA00022737"/>
    </source>
</evidence>
<comment type="similarity">
    <text evidence="8">Belongs to the cysteine-rich repeat secretory protein family. Plasmodesmata-located proteins (PDLD) subfamily.</text>
</comment>